<feature type="transmembrane region" description="Helical" evidence="7">
    <location>
        <begin position="581"/>
        <end position="601"/>
    </location>
</feature>
<dbReference type="Proteomes" id="UP001185728">
    <property type="component" value="Unassembled WGS sequence"/>
</dbReference>
<evidence type="ECO:0000313" key="10">
    <source>
        <dbReference type="Proteomes" id="UP001185728"/>
    </source>
</evidence>
<feature type="transmembrane region" description="Helical" evidence="7">
    <location>
        <begin position="905"/>
        <end position="926"/>
    </location>
</feature>
<dbReference type="GO" id="GO:0005886">
    <property type="term" value="C:plasma membrane"/>
    <property type="evidence" value="ECO:0007669"/>
    <property type="project" value="UniProtKB-SubCell"/>
</dbReference>
<evidence type="ECO:0000256" key="3">
    <source>
        <dbReference type="ARBA" id="ARBA00022692"/>
    </source>
</evidence>
<dbReference type="PANTHER" id="PTHR33406">
    <property type="entry name" value="MEMBRANE PROTEIN MJ1562-RELATED"/>
    <property type="match status" value="1"/>
</dbReference>
<proteinExistence type="predicted"/>
<evidence type="ECO:0000256" key="7">
    <source>
        <dbReference type="SAM" id="Phobius"/>
    </source>
</evidence>
<feature type="coiled-coil region" evidence="6">
    <location>
        <begin position="319"/>
        <end position="452"/>
    </location>
</feature>
<feature type="transmembrane region" description="Helical" evidence="7">
    <location>
        <begin position="719"/>
        <end position="740"/>
    </location>
</feature>
<feature type="transmembrane region" description="Helical" evidence="7">
    <location>
        <begin position="657"/>
        <end position="680"/>
    </location>
</feature>
<gene>
    <name evidence="9" type="ORF">R4064_04335</name>
</gene>
<evidence type="ECO:0000256" key="2">
    <source>
        <dbReference type="ARBA" id="ARBA00022475"/>
    </source>
</evidence>
<dbReference type="InterPro" id="IPR050545">
    <property type="entry name" value="Mycobact_MmpL"/>
</dbReference>
<organism evidence="9 10">
    <name type="scientific">Micrococcus yunnanensis</name>
    <dbReference type="NCBI Taxonomy" id="566027"/>
    <lineage>
        <taxon>Bacteria</taxon>
        <taxon>Bacillati</taxon>
        <taxon>Actinomycetota</taxon>
        <taxon>Actinomycetes</taxon>
        <taxon>Micrococcales</taxon>
        <taxon>Micrococcaceae</taxon>
        <taxon>Micrococcus</taxon>
    </lineage>
</organism>
<dbReference type="Pfam" id="PF03176">
    <property type="entry name" value="MMPL"/>
    <property type="match status" value="2"/>
</dbReference>
<feature type="transmembrane region" description="Helical" evidence="7">
    <location>
        <begin position="530"/>
        <end position="550"/>
    </location>
</feature>
<evidence type="ECO:0000256" key="1">
    <source>
        <dbReference type="ARBA" id="ARBA00004651"/>
    </source>
</evidence>
<dbReference type="InterPro" id="IPR000731">
    <property type="entry name" value="SSD"/>
</dbReference>
<keyword evidence="4 7" id="KW-1133">Transmembrane helix</keyword>
<dbReference type="InterPro" id="IPR004869">
    <property type="entry name" value="MMPL_dom"/>
</dbReference>
<feature type="coiled-coil region" evidence="6">
    <location>
        <begin position="159"/>
        <end position="290"/>
    </location>
</feature>
<dbReference type="PANTHER" id="PTHR33406:SF13">
    <property type="entry name" value="MEMBRANE PROTEIN YDFJ"/>
    <property type="match status" value="1"/>
</dbReference>
<dbReference type="RefSeq" id="WP_134415852.1">
    <property type="nucleotide sequence ID" value="NZ_JAWLUK010000006.1"/>
</dbReference>
<sequence>MATLLYRLGLGAARRPLLVILAWVLALALAVGGFLAFGGTLSSTVTIPGTPTAQVTDRLKEEFPEASRGRGQVVFTTEDGSPLTDAQREQITALLDDVAEQPAVEGVVDPFEAQAQQDDARTRLDEGRTELADGEQRLADGRQEIEDGRAELERRTAEADAGEQRLAEAAAQLEEGQAKLDAARADLEERGLDALPAEALAPLREAEQQVAEGQEQLDAGRAELEEQAERLEAGQAKLDAQRQELEAAQAELDARWAELEAGQAELDAQAEQLAAGRAELEQARDAALAEAEAAGIPAEQVAAQFADQEAQLAAGEAQLAAGQDQADAARAQLEAAQAEADAGAEQLAAAQAEADDGAARLAAGRQQLQESEAELEAGREQVAAGRQQALDAAEAELDAQQQKIDEGRAEYERGVAELEDGRAQLAAGAERLDQAEADLADGRAELDDGRVEAERGERTLALAEDFRTVSEDGSTAVGIVTFTTPTPDVTAEDKEAVTGALTGADIDGVAVHPSQELNATVSSLLGPGEVVGLVVAAIVLVVMLGTLVGAGLPLVNALVGVGVGAAGALAFSSAVEMISVTPVLGVMLGLAVGIDYALFIVNRHRQELRRGTGLHESIALANGTSGNAVVFAGITVIVALVGLNVTGIPFLGLMGTVGAVCVAVAVLVAVTLTPALLSLAGMRILSKKERARLADEGPASVAEGSAAVRRAGRRSTMSTPAAIASALAAVALLVLVALPVGSMRLGLPDGGSEPEGSDSQVAYELTAEKFGEGYNGPLVVTVDLPAGLDEDAAEDARLAVGEQLAGLEHAHAVVPAGFNEDRTVTMFQVLPEEGPNAVSTEELVRDLRATEPAGEASNLGVAGMTSGFIDVSEKLSDALPLYLGVVVGLSLLIMVLVFRSILVPLIATGGFVLSMFAAMGGVVAIYQWGWLGSVFGVHNPGPVLSFLPTIMIGVLFGLAMDYQLFIASGMREAYAHGLPARQAVLTGLRSGRAVVIAAAIIMISVFGGFIFAHDAMIRPMGFGLAFGVLLDAFVVRLLLMPALMHLLGEKAWWLPRWLDRIMPDVDVEGAQLERAHAPAQPSVPAPDGGAHRA</sequence>
<feature type="transmembrane region" description="Helical" evidence="7">
    <location>
        <begin position="991"/>
        <end position="1012"/>
    </location>
</feature>
<reference evidence="9" key="1">
    <citation type="submission" date="2023-10" db="EMBL/GenBank/DDBJ databases">
        <title>Development of a sustainable strategy for remediation of hydrocarbon-contaminated territories based on the waste exchange concept.</title>
        <authorList>
            <person name="Krivoruchko A."/>
        </authorList>
    </citation>
    <scope>NUCLEOTIDE SEQUENCE</scope>
    <source>
        <strain evidence="9">IEGM 1325</strain>
    </source>
</reference>
<dbReference type="Gene3D" id="1.20.1640.10">
    <property type="entry name" value="Multidrug efflux transporter AcrB transmembrane domain"/>
    <property type="match status" value="2"/>
</dbReference>
<comment type="caution">
    <text evidence="9">The sequence shown here is derived from an EMBL/GenBank/DDBJ whole genome shotgun (WGS) entry which is preliminary data.</text>
</comment>
<comment type="subcellular location">
    <subcellularLocation>
        <location evidence="1">Cell membrane</location>
        <topology evidence="1">Multi-pass membrane protein</topology>
    </subcellularLocation>
</comment>
<feature type="transmembrane region" description="Helical" evidence="7">
    <location>
        <begin position="946"/>
        <end position="970"/>
    </location>
</feature>
<evidence type="ECO:0000259" key="8">
    <source>
        <dbReference type="PROSITE" id="PS50156"/>
    </source>
</evidence>
<keyword evidence="2" id="KW-1003">Cell membrane</keyword>
<feature type="transmembrane region" description="Helical" evidence="7">
    <location>
        <begin position="557"/>
        <end position="575"/>
    </location>
</feature>
<keyword evidence="3 7" id="KW-0812">Transmembrane</keyword>
<name>A0AAP5T6G5_9MICC</name>
<evidence type="ECO:0000256" key="4">
    <source>
        <dbReference type="ARBA" id="ARBA00022989"/>
    </source>
</evidence>
<feature type="transmembrane region" description="Helical" evidence="7">
    <location>
        <begin position="879"/>
        <end position="898"/>
    </location>
</feature>
<dbReference type="PROSITE" id="PS50156">
    <property type="entry name" value="SSD"/>
    <property type="match status" value="1"/>
</dbReference>
<dbReference type="Gene3D" id="1.10.287.1490">
    <property type="match status" value="1"/>
</dbReference>
<keyword evidence="5 7" id="KW-0472">Membrane</keyword>
<feature type="domain" description="SSD" evidence="8">
    <location>
        <begin position="547"/>
        <end position="679"/>
    </location>
</feature>
<evidence type="ECO:0000256" key="5">
    <source>
        <dbReference type="ARBA" id="ARBA00023136"/>
    </source>
</evidence>
<dbReference type="SUPFAM" id="SSF82866">
    <property type="entry name" value="Multidrug efflux transporter AcrB transmembrane domain"/>
    <property type="match status" value="2"/>
</dbReference>
<evidence type="ECO:0000256" key="6">
    <source>
        <dbReference type="SAM" id="Coils"/>
    </source>
</evidence>
<evidence type="ECO:0000313" key="9">
    <source>
        <dbReference type="EMBL" id="MDV7176876.1"/>
    </source>
</evidence>
<feature type="transmembrane region" description="Helical" evidence="7">
    <location>
        <begin position="1024"/>
        <end position="1047"/>
    </location>
</feature>
<dbReference type="AlphaFoldDB" id="A0AAP5T6G5"/>
<feature type="transmembrane region" description="Helical" evidence="7">
    <location>
        <begin position="628"/>
        <end position="651"/>
    </location>
</feature>
<keyword evidence="6" id="KW-0175">Coiled coil</keyword>
<protein>
    <submittedName>
        <fullName evidence="9">MMPL family transporter</fullName>
    </submittedName>
</protein>
<accession>A0AAP5T6G5</accession>
<dbReference type="EMBL" id="JAWLUK010000006">
    <property type="protein sequence ID" value="MDV7176876.1"/>
    <property type="molecule type" value="Genomic_DNA"/>
</dbReference>